<dbReference type="GO" id="GO:0003910">
    <property type="term" value="F:DNA ligase (ATP) activity"/>
    <property type="evidence" value="ECO:0007669"/>
    <property type="project" value="UniProtKB-EC"/>
</dbReference>
<dbReference type="SUPFAM" id="SSF56091">
    <property type="entry name" value="DNA ligase/mRNA capping enzyme, catalytic domain"/>
    <property type="match status" value="1"/>
</dbReference>
<evidence type="ECO:0000256" key="2">
    <source>
        <dbReference type="ARBA" id="ARBA00012727"/>
    </source>
</evidence>
<dbReference type="Gene3D" id="3.30.470.30">
    <property type="entry name" value="DNA ligase/mRNA capping enzyme"/>
    <property type="match status" value="1"/>
</dbReference>
<dbReference type="OrthoDB" id="9802472at2"/>
<accession>A0A1H0XL41</accession>
<evidence type="ECO:0000256" key="3">
    <source>
        <dbReference type="ARBA" id="ARBA00022598"/>
    </source>
</evidence>
<evidence type="ECO:0000256" key="4">
    <source>
        <dbReference type="ARBA" id="ARBA00034003"/>
    </source>
</evidence>
<dbReference type="Gene3D" id="3.30.1490.70">
    <property type="match status" value="1"/>
</dbReference>
<reference evidence="7" key="1">
    <citation type="submission" date="2016-10" db="EMBL/GenBank/DDBJ databases">
        <authorList>
            <person name="Varghese N."/>
            <person name="Submissions S."/>
        </authorList>
    </citation>
    <scope>NUCLEOTIDE SEQUENCE [LARGE SCALE GENOMIC DNA]</scope>
    <source>
        <strain evidence="7">BS3775</strain>
    </source>
</reference>
<feature type="domain" description="ATP-dependent DNA ligase family profile" evidence="5">
    <location>
        <begin position="101"/>
        <end position="193"/>
    </location>
</feature>
<dbReference type="CDD" id="cd07971">
    <property type="entry name" value="OBF_DNA_ligase_LigD"/>
    <property type="match status" value="1"/>
</dbReference>
<dbReference type="CDD" id="cd07906">
    <property type="entry name" value="Adenylation_DNA_ligase_LigD_LigC"/>
    <property type="match status" value="1"/>
</dbReference>
<dbReference type="Gene3D" id="2.40.50.140">
    <property type="entry name" value="Nucleic acid-binding proteins"/>
    <property type="match status" value="1"/>
</dbReference>
<dbReference type="InterPro" id="IPR012340">
    <property type="entry name" value="NA-bd_OB-fold"/>
</dbReference>
<evidence type="ECO:0000313" key="6">
    <source>
        <dbReference type="EMBL" id="SDQ03563.1"/>
    </source>
</evidence>
<gene>
    <name evidence="6" type="ORF">SAMN04490195_0076</name>
</gene>
<dbReference type="PANTHER" id="PTHR45674:SF4">
    <property type="entry name" value="DNA LIGASE 1"/>
    <property type="match status" value="1"/>
</dbReference>
<dbReference type="GO" id="GO:0005524">
    <property type="term" value="F:ATP binding"/>
    <property type="evidence" value="ECO:0007669"/>
    <property type="project" value="InterPro"/>
</dbReference>
<dbReference type="GO" id="GO:0006281">
    <property type="term" value="P:DNA repair"/>
    <property type="evidence" value="ECO:0007669"/>
    <property type="project" value="InterPro"/>
</dbReference>
<keyword evidence="3" id="KW-0436">Ligase</keyword>
<dbReference type="SUPFAM" id="SSF50249">
    <property type="entry name" value="Nucleic acid-binding proteins"/>
    <property type="match status" value="1"/>
</dbReference>
<dbReference type="Pfam" id="PF04679">
    <property type="entry name" value="DNA_ligase_A_C"/>
    <property type="match status" value="1"/>
</dbReference>
<proteinExistence type="inferred from homology"/>
<dbReference type="EC" id="6.5.1.1" evidence="2"/>
<dbReference type="Proteomes" id="UP000199570">
    <property type="component" value="Unassembled WGS sequence"/>
</dbReference>
<sequence length="316" mass="35218">MAVKKSQLPARIQPQLVALLTRPPAGEWAYEIKFDGYRMFARIDAGVGLFTKNGYDWTARMPRLAQDLRSLPIRGAWLDGEVIVQDVEDRPAFQALQEAFATGRTDHLVYFAFDLLFIENVDLRSRPVEERRELLRVLLEQVDLDQVRYSDTLDADPSSLLASACALGIEGIVGKRLGSVYAGERDGSWIKLKCVQRQEFIILGFTRSSAGIGSLLIGLHNDAGQLQYAGRVRSGFTRRELDRLKERLRPLVRTTPAMEAPPKLSGAVVWAEPVLVCEVKFAELTPAGKVRHAVYIALREDKPASAISLESDTDPV</sequence>
<dbReference type="InterPro" id="IPR012310">
    <property type="entry name" value="DNA_ligase_ATP-dep_cent"/>
</dbReference>
<comment type="catalytic activity">
    <reaction evidence="4">
        <text>ATP + (deoxyribonucleotide)n-3'-hydroxyl + 5'-phospho-(deoxyribonucleotide)m = (deoxyribonucleotide)n+m + AMP + diphosphate.</text>
        <dbReference type="EC" id="6.5.1.1"/>
    </reaction>
</comment>
<dbReference type="InterPro" id="IPR050191">
    <property type="entry name" value="ATP-dep_DNA_ligase"/>
</dbReference>
<dbReference type="NCBIfam" id="TIGR02779">
    <property type="entry name" value="NHEJ_ligase_lig"/>
    <property type="match status" value="1"/>
</dbReference>
<evidence type="ECO:0000259" key="5">
    <source>
        <dbReference type="PROSITE" id="PS50160"/>
    </source>
</evidence>
<dbReference type="Pfam" id="PF01068">
    <property type="entry name" value="DNA_ligase_A_M"/>
    <property type="match status" value="1"/>
</dbReference>
<dbReference type="GO" id="GO:0006310">
    <property type="term" value="P:DNA recombination"/>
    <property type="evidence" value="ECO:0007669"/>
    <property type="project" value="InterPro"/>
</dbReference>
<protein>
    <recommendedName>
        <fullName evidence="2">DNA ligase (ATP)</fullName>
        <ecNumber evidence="2">6.5.1.1</ecNumber>
    </recommendedName>
</protein>
<organism evidence="6 7">
    <name type="scientific">Pseudomonas moorei</name>
    <dbReference type="NCBI Taxonomy" id="395599"/>
    <lineage>
        <taxon>Bacteria</taxon>
        <taxon>Pseudomonadati</taxon>
        <taxon>Pseudomonadota</taxon>
        <taxon>Gammaproteobacteria</taxon>
        <taxon>Pseudomonadales</taxon>
        <taxon>Pseudomonadaceae</taxon>
        <taxon>Pseudomonas</taxon>
    </lineage>
</organism>
<dbReference type="PANTHER" id="PTHR45674">
    <property type="entry name" value="DNA LIGASE 1/3 FAMILY MEMBER"/>
    <property type="match status" value="1"/>
</dbReference>
<dbReference type="PROSITE" id="PS50160">
    <property type="entry name" value="DNA_LIGASE_A3"/>
    <property type="match status" value="1"/>
</dbReference>
<dbReference type="EMBL" id="FNKJ01000001">
    <property type="protein sequence ID" value="SDQ03563.1"/>
    <property type="molecule type" value="Genomic_DNA"/>
</dbReference>
<dbReference type="InterPro" id="IPR012309">
    <property type="entry name" value="DNA_ligase_ATP-dep_C"/>
</dbReference>
<dbReference type="AlphaFoldDB" id="A0A1H0XL41"/>
<dbReference type="RefSeq" id="WP_011005855.1">
    <property type="nucleotide sequence ID" value="NZ_FNKJ01000001.1"/>
</dbReference>
<dbReference type="InterPro" id="IPR014146">
    <property type="entry name" value="LigD_ligase_dom"/>
</dbReference>
<name>A0A1H0XL41_9PSED</name>
<evidence type="ECO:0000256" key="1">
    <source>
        <dbReference type="ARBA" id="ARBA00007572"/>
    </source>
</evidence>
<comment type="similarity">
    <text evidence="1">Belongs to the ATP-dependent DNA ligase family.</text>
</comment>
<evidence type="ECO:0000313" key="7">
    <source>
        <dbReference type="Proteomes" id="UP000199570"/>
    </source>
</evidence>
<keyword evidence="7" id="KW-1185">Reference proteome</keyword>